<dbReference type="InterPro" id="IPR001347">
    <property type="entry name" value="SIS_dom"/>
</dbReference>
<dbReference type="OrthoDB" id="6590756at2"/>
<feature type="domain" description="HTH rpiR-type" evidence="4">
    <location>
        <begin position="1"/>
        <end position="77"/>
    </location>
</feature>
<gene>
    <name evidence="6" type="ORF">SAMN05444126_11369</name>
</gene>
<dbReference type="CDD" id="cd05013">
    <property type="entry name" value="SIS_RpiR"/>
    <property type="match status" value="1"/>
</dbReference>
<dbReference type="InterPro" id="IPR047640">
    <property type="entry name" value="RpiR-like"/>
</dbReference>
<dbReference type="InterPro" id="IPR009057">
    <property type="entry name" value="Homeodomain-like_sf"/>
</dbReference>
<dbReference type="Pfam" id="PF01380">
    <property type="entry name" value="SIS"/>
    <property type="match status" value="1"/>
</dbReference>
<dbReference type="GO" id="GO:0003677">
    <property type="term" value="F:DNA binding"/>
    <property type="evidence" value="ECO:0007669"/>
    <property type="project" value="UniProtKB-KW"/>
</dbReference>
<dbReference type="Proteomes" id="UP000199318">
    <property type="component" value="Unassembled WGS sequence"/>
</dbReference>
<comment type="caution">
    <text evidence="6">The sequence shown here is derived from an EMBL/GenBank/DDBJ whole genome shotgun (WGS) entry which is preliminary data.</text>
</comment>
<dbReference type="EMBL" id="FOGV01000013">
    <property type="protein sequence ID" value="SES06546.1"/>
    <property type="molecule type" value="Genomic_DNA"/>
</dbReference>
<dbReference type="STRING" id="1464123.SAMN05444126_11369"/>
<dbReference type="GO" id="GO:1901135">
    <property type="term" value="P:carbohydrate derivative metabolic process"/>
    <property type="evidence" value="ECO:0007669"/>
    <property type="project" value="InterPro"/>
</dbReference>
<dbReference type="RefSeq" id="WP_093073026.1">
    <property type="nucleotide sequence ID" value="NZ_FOGV01000013.1"/>
</dbReference>
<sequence length="250" mass="28154">MKLEELINEYYDRLNENDMHVLKYVLNNKERSGHMGINELAEVCHASRSSVHRLTKKLGFSGYSEFRVFLKWEETQGKAEPGHIQRLESDTAATIKHLATVDFNPIIQQLADAKRIFIYASGTAQLSCAKEAQRLFAIVHTFVTVIHDSVEFETIFPAIDAEDVVIILSLSGDTPALLPQAKQLNARGIPFISITNLKNNHLAQMSPYALYAASTPAQSKQGAEIVSFVPFYIAVETLFRHYTEKIEQDL</sequence>
<dbReference type="PROSITE" id="PS51071">
    <property type="entry name" value="HTH_RPIR"/>
    <property type="match status" value="1"/>
</dbReference>
<keyword evidence="2" id="KW-0238">DNA-binding</keyword>
<organism evidence="6 7">
    <name type="scientific">Salisediminibacterium halotolerans</name>
    <dbReference type="NCBI Taxonomy" id="517425"/>
    <lineage>
        <taxon>Bacteria</taxon>
        <taxon>Bacillati</taxon>
        <taxon>Bacillota</taxon>
        <taxon>Bacilli</taxon>
        <taxon>Bacillales</taxon>
        <taxon>Bacillaceae</taxon>
        <taxon>Salisediminibacterium</taxon>
    </lineage>
</organism>
<dbReference type="GO" id="GO:0003700">
    <property type="term" value="F:DNA-binding transcription factor activity"/>
    <property type="evidence" value="ECO:0007669"/>
    <property type="project" value="InterPro"/>
</dbReference>
<evidence type="ECO:0000256" key="1">
    <source>
        <dbReference type="ARBA" id="ARBA00023015"/>
    </source>
</evidence>
<dbReference type="InterPro" id="IPR036388">
    <property type="entry name" value="WH-like_DNA-bd_sf"/>
</dbReference>
<evidence type="ECO:0000256" key="2">
    <source>
        <dbReference type="ARBA" id="ARBA00023125"/>
    </source>
</evidence>
<feature type="domain" description="SIS" evidence="5">
    <location>
        <begin position="106"/>
        <end position="244"/>
    </location>
</feature>
<dbReference type="SUPFAM" id="SSF46689">
    <property type="entry name" value="Homeodomain-like"/>
    <property type="match status" value="1"/>
</dbReference>
<accession>A0A1H9UAS0</accession>
<keyword evidence="3" id="KW-0804">Transcription</keyword>
<dbReference type="AlphaFoldDB" id="A0A1H9UAS0"/>
<dbReference type="InterPro" id="IPR035472">
    <property type="entry name" value="RpiR-like_SIS"/>
</dbReference>
<dbReference type="Gene3D" id="1.10.10.10">
    <property type="entry name" value="Winged helix-like DNA-binding domain superfamily/Winged helix DNA-binding domain"/>
    <property type="match status" value="1"/>
</dbReference>
<dbReference type="SUPFAM" id="SSF53697">
    <property type="entry name" value="SIS domain"/>
    <property type="match status" value="1"/>
</dbReference>
<evidence type="ECO:0000259" key="4">
    <source>
        <dbReference type="PROSITE" id="PS51071"/>
    </source>
</evidence>
<protein>
    <submittedName>
        <fullName evidence="6">RpiR family transcriptional regulator, glv operon transcriptional regulator</fullName>
    </submittedName>
</protein>
<evidence type="ECO:0000259" key="5">
    <source>
        <dbReference type="PROSITE" id="PS51464"/>
    </source>
</evidence>
<dbReference type="InterPro" id="IPR000281">
    <property type="entry name" value="HTH_RpiR"/>
</dbReference>
<evidence type="ECO:0000313" key="6">
    <source>
        <dbReference type="EMBL" id="SES06546.1"/>
    </source>
</evidence>
<evidence type="ECO:0000313" key="7">
    <source>
        <dbReference type="Proteomes" id="UP000199318"/>
    </source>
</evidence>
<evidence type="ECO:0000256" key="3">
    <source>
        <dbReference type="ARBA" id="ARBA00023163"/>
    </source>
</evidence>
<dbReference type="GO" id="GO:0097367">
    <property type="term" value="F:carbohydrate derivative binding"/>
    <property type="evidence" value="ECO:0007669"/>
    <property type="project" value="InterPro"/>
</dbReference>
<dbReference type="Gene3D" id="3.40.50.10490">
    <property type="entry name" value="Glucose-6-phosphate isomerase like protein, domain 1"/>
    <property type="match status" value="1"/>
</dbReference>
<reference evidence="7" key="1">
    <citation type="submission" date="2016-10" db="EMBL/GenBank/DDBJ databases">
        <authorList>
            <person name="de Groot N.N."/>
        </authorList>
    </citation>
    <scope>NUCLEOTIDE SEQUENCE [LARGE SCALE GENOMIC DNA]</scope>
    <source>
        <strain evidence="7">10nlg</strain>
    </source>
</reference>
<keyword evidence="1" id="KW-0805">Transcription regulation</keyword>
<dbReference type="PANTHER" id="PTHR30514:SF1">
    <property type="entry name" value="HTH-TYPE TRANSCRIPTIONAL REGULATOR HEXR-RELATED"/>
    <property type="match status" value="1"/>
</dbReference>
<dbReference type="PROSITE" id="PS51464">
    <property type="entry name" value="SIS"/>
    <property type="match status" value="1"/>
</dbReference>
<keyword evidence="7" id="KW-1185">Reference proteome</keyword>
<proteinExistence type="predicted"/>
<dbReference type="InterPro" id="IPR046348">
    <property type="entry name" value="SIS_dom_sf"/>
</dbReference>
<name>A0A1H9UAS0_9BACI</name>
<dbReference type="Pfam" id="PF01418">
    <property type="entry name" value="HTH_6"/>
    <property type="match status" value="1"/>
</dbReference>
<dbReference type="PANTHER" id="PTHR30514">
    <property type="entry name" value="GLUCOKINASE"/>
    <property type="match status" value="1"/>
</dbReference>